<dbReference type="RefSeq" id="WP_145996860.1">
    <property type="nucleotide sequence ID" value="NZ_JACOPR010000004.1"/>
</dbReference>
<evidence type="ECO:0000313" key="1">
    <source>
        <dbReference type="EMBL" id="MBC5730861.1"/>
    </source>
</evidence>
<sequence length="93" mass="9785">MQRTPSGRQMAVLAGGIVLLLLGAVSQTALQAQAVALVCYVAGVLCLAFGIQGGVRRKTCPLCRATLRTPTDQLPGQTEQYRCPNCGSIVKPK</sequence>
<dbReference type="EMBL" id="JACOPR010000004">
    <property type="protein sequence ID" value="MBC5730861.1"/>
    <property type="molecule type" value="Genomic_DNA"/>
</dbReference>
<gene>
    <name evidence="1" type="ORF">H8S34_08460</name>
</gene>
<protein>
    <submittedName>
        <fullName evidence="1">Uncharacterized protein</fullName>
    </submittedName>
</protein>
<keyword evidence="2" id="KW-1185">Reference proteome</keyword>
<comment type="caution">
    <text evidence="1">The sequence shown here is derived from an EMBL/GenBank/DDBJ whole genome shotgun (WGS) entry which is preliminary data.</text>
</comment>
<reference evidence="1 2" key="1">
    <citation type="submission" date="2020-08" db="EMBL/GenBank/DDBJ databases">
        <title>Genome public.</title>
        <authorList>
            <person name="Liu C."/>
            <person name="Sun Q."/>
        </authorList>
    </citation>
    <scope>NUCLEOTIDE SEQUENCE [LARGE SCALE GENOMIC DNA]</scope>
    <source>
        <strain evidence="1 2">New-38</strain>
    </source>
</reference>
<name>A0ABR7HTT1_9FIRM</name>
<accession>A0ABR7HTT1</accession>
<proteinExistence type="predicted"/>
<evidence type="ECO:0000313" key="2">
    <source>
        <dbReference type="Proteomes" id="UP000660021"/>
    </source>
</evidence>
<organism evidence="1 2">
    <name type="scientific">Pseudoflavonifractor hominis</name>
    <dbReference type="NCBI Taxonomy" id="2763059"/>
    <lineage>
        <taxon>Bacteria</taxon>
        <taxon>Bacillati</taxon>
        <taxon>Bacillota</taxon>
        <taxon>Clostridia</taxon>
        <taxon>Eubacteriales</taxon>
        <taxon>Oscillospiraceae</taxon>
        <taxon>Pseudoflavonifractor</taxon>
    </lineage>
</organism>
<dbReference type="Proteomes" id="UP000660021">
    <property type="component" value="Unassembled WGS sequence"/>
</dbReference>